<protein>
    <submittedName>
        <fullName evidence="3">Nicotinamidase-related amidase</fullName>
    </submittedName>
</protein>
<dbReference type="InterPro" id="IPR052347">
    <property type="entry name" value="Isochorismatase_Nicotinamidase"/>
</dbReference>
<dbReference type="PANTHER" id="PTHR11080">
    <property type="entry name" value="PYRAZINAMIDASE/NICOTINAMIDASE"/>
    <property type="match status" value="1"/>
</dbReference>
<accession>A0A562QBL5</accession>
<name>A0A562QBL5_9PSED</name>
<comment type="caution">
    <text evidence="3">The sequence shown here is derived from an EMBL/GenBank/DDBJ whole genome shotgun (WGS) entry which is preliminary data.</text>
</comment>
<dbReference type="OrthoDB" id="9791276at2"/>
<keyword evidence="2" id="KW-0378">Hydrolase</keyword>
<sequence>MPLATPVHLLIIDPQNDFCDISGASLPVPGATDDLRRVAELIGRLGSRLDVIHVTLDSHHPLHIAHPNWWHDEAGLSPSPFTVISLNDLKQGRWSARDPGQHSHSLDYLTRLAEGGRYQLTIWPEHCLIGSWGHNVQADLLDALHIWGREQLKAVDFIAKGSNPGTEHYSAIRAEVIDPNDPGTQTNLTLLKRLAAAGTILIAGEALSHCVAGTVRDIASHLGDDALHKLVLLCDCSHAVPGFEALGQQFLAEMKARGVRLLTHDSIE</sequence>
<gene>
    <name evidence="3" type="ORF">IQ22_02009</name>
</gene>
<organism evidence="3 4">
    <name type="scientific">Pseudomonas duriflava</name>
    <dbReference type="NCBI Taxonomy" id="459528"/>
    <lineage>
        <taxon>Bacteria</taxon>
        <taxon>Pseudomonadati</taxon>
        <taxon>Pseudomonadota</taxon>
        <taxon>Gammaproteobacteria</taxon>
        <taxon>Pseudomonadales</taxon>
        <taxon>Pseudomonadaceae</taxon>
        <taxon>Pseudomonas</taxon>
    </lineage>
</organism>
<comment type="similarity">
    <text evidence="1">Belongs to the isochorismatase family.</text>
</comment>
<keyword evidence="4" id="KW-1185">Reference proteome</keyword>
<dbReference type="RefSeq" id="WP_145141217.1">
    <property type="nucleotide sequence ID" value="NZ_VLKY01000006.1"/>
</dbReference>
<evidence type="ECO:0000313" key="3">
    <source>
        <dbReference type="EMBL" id="TWI54147.1"/>
    </source>
</evidence>
<evidence type="ECO:0000256" key="2">
    <source>
        <dbReference type="ARBA" id="ARBA00022801"/>
    </source>
</evidence>
<dbReference type="PANTHER" id="PTHR11080:SF2">
    <property type="entry name" value="LD05707P"/>
    <property type="match status" value="1"/>
</dbReference>
<dbReference type="Proteomes" id="UP000316905">
    <property type="component" value="Unassembled WGS sequence"/>
</dbReference>
<proteinExistence type="inferred from homology"/>
<dbReference type="EMBL" id="VLKY01000006">
    <property type="protein sequence ID" value="TWI54147.1"/>
    <property type="molecule type" value="Genomic_DNA"/>
</dbReference>
<evidence type="ECO:0000313" key="4">
    <source>
        <dbReference type="Proteomes" id="UP000316905"/>
    </source>
</evidence>
<reference evidence="3 4" key="1">
    <citation type="journal article" date="2015" name="Stand. Genomic Sci.">
        <title>Genomic Encyclopedia of Bacterial and Archaeal Type Strains, Phase III: the genomes of soil and plant-associated and newly described type strains.</title>
        <authorList>
            <person name="Whitman W.B."/>
            <person name="Woyke T."/>
            <person name="Klenk H.P."/>
            <person name="Zhou Y."/>
            <person name="Lilburn T.G."/>
            <person name="Beck B.J."/>
            <person name="De Vos P."/>
            <person name="Vandamme P."/>
            <person name="Eisen J.A."/>
            <person name="Garrity G."/>
            <person name="Hugenholtz P."/>
            <person name="Kyrpides N.C."/>
        </authorList>
    </citation>
    <scope>NUCLEOTIDE SEQUENCE [LARGE SCALE GENOMIC DNA]</scope>
    <source>
        <strain evidence="3 4">CGMCC 1.6858</strain>
    </source>
</reference>
<dbReference type="SUPFAM" id="SSF52499">
    <property type="entry name" value="Isochorismatase-like hydrolases"/>
    <property type="match status" value="1"/>
</dbReference>
<evidence type="ECO:0000256" key="1">
    <source>
        <dbReference type="ARBA" id="ARBA00006336"/>
    </source>
</evidence>
<dbReference type="GO" id="GO:0016787">
    <property type="term" value="F:hydrolase activity"/>
    <property type="evidence" value="ECO:0007669"/>
    <property type="project" value="UniProtKB-KW"/>
</dbReference>
<dbReference type="Gene3D" id="3.40.50.850">
    <property type="entry name" value="Isochorismatase-like"/>
    <property type="match status" value="1"/>
</dbReference>
<dbReference type="AlphaFoldDB" id="A0A562QBL5"/>
<dbReference type="InterPro" id="IPR036380">
    <property type="entry name" value="Isochorismatase-like_sf"/>
</dbReference>